<dbReference type="Gene3D" id="4.10.240.10">
    <property type="entry name" value="Zn(2)-C6 fungal-type DNA-binding domain"/>
    <property type="match status" value="1"/>
</dbReference>
<dbReference type="OrthoDB" id="10261408at2759"/>
<dbReference type="SUPFAM" id="SSF57701">
    <property type="entry name" value="Zn2/Cys6 DNA-binding domain"/>
    <property type="match status" value="1"/>
</dbReference>
<dbReference type="GO" id="GO:0008270">
    <property type="term" value="F:zinc ion binding"/>
    <property type="evidence" value="ECO:0007669"/>
    <property type="project" value="InterPro"/>
</dbReference>
<feature type="compositionally biased region" description="Pro residues" evidence="2">
    <location>
        <begin position="18"/>
        <end position="30"/>
    </location>
</feature>
<reference evidence="4 5" key="1">
    <citation type="submission" date="2017-01" db="EMBL/GenBank/DDBJ databases">
        <title>Draft genome sequence of Diplodia seriata F98.1, a fungal species involved in grapevine trunk diseases.</title>
        <authorList>
            <person name="Robert-Siegwald G."/>
            <person name="Vallet J."/>
            <person name="Abou-Mansour E."/>
            <person name="Xu J."/>
            <person name="Rey P."/>
            <person name="Bertsch C."/>
            <person name="Rego C."/>
            <person name="Larignon P."/>
            <person name="Fontaine F."/>
            <person name="Lebrun M.-H."/>
        </authorList>
    </citation>
    <scope>NUCLEOTIDE SEQUENCE [LARGE SCALE GENOMIC DNA]</scope>
    <source>
        <strain evidence="4 5">F98.1</strain>
    </source>
</reference>
<dbReference type="GO" id="GO:0000981">
    <property type="term" value="F:DNA-binding transcription factor activity, RNA polymerase II-specific"/>
    <property type="evidence" value="ECO:0007669"/>
    <property type="project" value="InterPro"/>
</dbReference>
<evidence type="ECO:0000313" key="5">
    <source>
        <dbReference type="Proteomes" id="UP000190776"/>
    </source>
</evidence>
<accession>A0A1S8BFF0</accession>
<comment type="caution">
    <text evidence="4">The sequence shown here is derived from an EMBL/GenBank/DDBJ whole genome shotgun (WGS) entry which is preliminary data.</text>
</comment>
<dbReference type="EMBL" id="MSZU01000080">
    <property type="protein sequence ID" value="OMP86252.1"/>
    <property type="molecule type" value="Genomic_DNA"/>
</dbReference>
<dbReference type="InterPro" id="IPR053230">
    <property type="entry name" value="Trans_reg_galc"/>
</dbReference>
<dbReference type="CDD" id="cd00067">
    <property type="entry name" value="GAL4"/>
    <property type="match status" value="1"/>
</dbReference>
<name>A0A1S8BFF0_9PEZI</name>
<dbReference type="InterPro" id="IPR001138">
    <property type="entry name" value="Zn2Cys6_DnaBD"/>
</dbReference>
<dbReference type="InterPro" id="IPR036864">
    <property type="entry name" value="Zn2-C6_fun-type_DNA-bd_sf"/>
</dbReference>
<dbReference type="PROSITE" id="PS50048">
    <property type="entry name" value="ZN2_CY6_FUNGAL_2"/>
    <property type="match status" value="1"/>
</dbReference>
<evidence type="ECO:0000259" key="3">
    <source>
        <dbReference type="PROSITE" id="PS50048"/>
    </source>
</evidence>
<evidence type="ECO:0000313" key="4">
    <source>
        <dbReference type="EMBL" id="OMP86252.1"/>
    </source>
</evidence>
<organism evidence="4 5">
    <name type="scientific">Diplodia seriata</name>
    <dbReference type="NCBI Taxonomy" id="420778"/>
    <lineage>
        <taxon>Eukaryota</taxon>
        <taxon>Fungi</taxon>
        <taxon>Dikarya</taxon>
        <taxon>Ascomycota</taxon>
        <taxon>Pezizomycotina</taxon>
        <taxon>Dothideomycetes</taxon>
        <taxon>Dothideomycetes incertae sedis</taxon>
        <taxon>Botryosphaeriales</taxon>
        <taxon>Botryosphaeriaceae</taxon>
        <taxon>Diplodia</taxon>
    </lineage>
</organism>
<dbReference type="PROSITE" id="PS00463">
    <property type="entry name" value="ZN2_CY6_FUNGAL_1"/>
    <property type="match status" value="1"/>
</dbReference>
<dbReference type="Proteomes" id="UP000190776">
    <property type="component" value="Unassembled WGS sequence"/>
</dbReference>
<protein>
    <submittedName>
        <fullName evidence="4">Putative transcriptional regulatory protein</fullName>
    </submittedName>
</protein>
<dbReference type="AlphaFoldDB" id="A0A1S8BFF0"/>
<dbReference type="SMART" id="SM00066">
    <property type="entry name" value="GAL4"/>
    <property type="match status" value="1"/>
</dbReference>
<evidence type="ECO:0000256" key="2">
    <source>
        <dbReference type="SAM" id="MobiDB-lite"/>
    </source>
</evidence>
<feature type="region of interest" description="Disordered" evidence="2">
    <location>
        <begin position="1"/>
        <end position="37"/>
    </location>
</feature>
<sequence>MDAHARLHAPAAKVAIPPLRPRVDPAPPPSGAEKRRTPKACVECRSRKIKCNGKRPTCEHCEQCQIICVYAEGKREQNKR</sequence>
<feature type="domain" description="Zn(2)-C6 fungal-type" evidence="3">
    <location>
        <begin position="40"/>
        <end position="70"/>
    </location>
</feature>
<gene>
    <name evidence="4" type="ORF">BK809_0003422</name>
</gene>
<dbReference type="Pfam" id="PF00172">
    <property type="entry name" value="Zn_clus"/>
    <property type="match status" value="1"/>
</dbReference>
<keyword evidence="1" id="KW-0539">Nucleus</keyword>
<proteinExistence type="predicted"/>
<evidence type="ECO:0000256" key="1">
    <source>
        <dbReference type="ARBA" id="ARBA00023242"/>
    </source>
</evidence>
<dbReference type="PANTHER" id="PTHR47654">
    <property type="entry name" value="ZN(II)2CYS6 TRANSCRIPTION FACTOR (EUROFUNG)-RELATED"/>
    <property type="match status" value="1"/>
</dbReference>